<dbReference type="AlphaFoldDB" id="A0A3Q2Z7U3"/>
<evidence type="ECO:0000256" key="2">
    <source>
        <dbReference type="ARBA" id="ARBA00022692"/>
    </source>
</evidence>
<dbReference type="InterPro" id="IPR036179">
    <property type="entry name" value="Ig-like_dom_sf"/>
</dbReference>
<dbReference type="InterPro" id="IPR013106">
    <property type="entry name" value="Ig_V-set"/>
</dbReference>
<dbReference type="InterPro" id="IPR003599">
    <property type="entry name" value="Ig_sub"/>
</dbReference>
<reference evidence="11" key="1">
    <citation type="submission" date="2025-08" db="UniProtKB">
        <authorList>
            <consortium name="Ensembl"/>
        </authorList>
    </citation>
    <scope>IDENTIFICATION</scope>
</reference>
<dbReference type="STRING" id="109280.ENSHCOP00000027996"/>
<dbReference type="KEGG" id="hcq:109525994"/>
<dbReference type="GeneID" id="109525994"/>
<dbReference type="Proteomes" id="UP000264820">
    <property type="component" value="Unplaced"/>
</dbReference>
<dbReference type="GO" id="GO:0005886">
    <property type="term" value="C:plasma membrane"/>
    <property type="evidence" value="ECO:0007669"/>
    <property type="project" value="InterPro"/>
</dbReference>
<dbReference type="InterPro" id="IPR007110">
    <property type="entry name" value="Ig-like_dom"/>
</dbReference>
<dbReference type="SMART" id="SM00408">
    <property type="entry name" value="IGc2"/>
    <property type="match status" value="1"/>
</dbReference>
<dbReference type="Ensembl" id="ENSHCOT00000024708.1">
    <property type="protein sequence ID" value="ENSHCOP00000027996.1"/>
    <property type="gene ID" value="ENSHCOG00000020286.1"/>
</dbReference>
<dbReference type="PANTHER" id="PTHR44969:SF1">
    <property type="entry name" value="CELL SURFACE A33 ANTIGEN"/>
    <property type="match status" value="1"/>
</dbReference>
<feature type="domain" description="Ig-like" evidence="10">
    <location>
        <begin position="166"/>
        <end position="254"/>
    </location>
</feature>
<feature type="transmembrane region" description="Helical" evidence="9">
    <location>
        <begin position="266"/>
        <end position="284"/>
    </location>
</feature>
<keyword evidence="5 9" id="KW-0472">Membrane</keyword>
<dbReference type="PROSITE" id="PS50835">
    <property type="entry name" value="IG_LIKE"/>
    <property type="match status" value="2"/>
</dbReference>
<keyword evidence="7" id="KW-0393">Immunoglobulin domain</keyword>
<evidence type="ECO:0000256" key="9">
    <source>
        <dbReference type="SAM" id="Phobius"/>
    </source>
</evidence>
<evidence type="ECO:0000256" key="7">
    <source>
        <dbReference type="ARBA" id="ARBA00023319"/>
    </source>
</evidence>
<dbReference type="InterPro" id="IPR013783">
    <property type="entry name" value="Ig-like_fold"/>
</dbReference>
<keyword evidence="6" id="KW-1015">Disulfide bond</keyword>
<dbReference type="RefSeq" id="XP_019742540.1">
    <property type="nucleotide sequence ID" value="XM_019886981.1"/>
</dbReference>
<dbReference type="Pfam" id="PF07686">
    <property type="entry name" value="V-set"/>
    <property type="match status" value="1"/>
</dbReference>
<dbReference type="SMART" id="SM00409">
    <property type="entry name" value="IG"/>
    <property type="match status" value="2"/>
</dbReference>
<proteinExistence type="predicted"/>
<evidence type="ECO:0000256" key="8">
    <source>
        <dbReference type="SAM" id="MobiDB-lite"/>
    </source>
</evidence>
<dbReference type="PANTHER" id="PTHR44969">
    <property type="entry name" value="CELL SURFACE A33 ANTIGEN"/>
    <property type="match status" value="1"/>
</dbReference>
<feature type="region of interest" description="Disordered" evidence="8">
    <location>
        <begin position="296"/>
        <end position="473"/>
    </location>
</feature>
<keyword evidence="12" id="KW-1185">Reference proteome</keyword>
<protein>
    <submittedName>
        <fullName evidence="11">Cell surface A33 antigen-like</fullName>
    </submittedName>
</protein>
<feature type="compositionally biased region" description="Basic and acidic residues" evidence="8">
    <location>
        <begin position="302"/>
        <end position="324"/>
    </location>
</feature>
<dbReference type="SUPFAM" id="SSF48726">
    <property type="entry name" value="Immunoglobulin"/>
    <property type="match status" value="2"/>
</dbReference>
<keyword evidence="2 9" id="KW-0812">Transmembrane</keyword>
<evidence type="ECO:0000313" key="11">
    <source>
        <dbReference type="Ensembl" id="ENSHCOP00000027996.1"/>
    </source>
</evidence>
<name>A0A3Q2Z7U3_HIPCM</name>
<feature type="domain" description="Ig-like" evidence="10">
    <location>
        <begin position="57"/>
        <end position="159"/>
    </location>
</feature>
<dbReference type="FunFam" id="2.60.40.10:FF:000095">
    <property type="entry name" value="immunoglobulin superfamily member 11 isoform X1"/>
    <property type="match status" value="1"/>
</dbReference>
<evidence type="ECO:0000256" key="1">
    <source>
        <dbReference type="ARBA" id="ARBA00004479"/>
    </source>
</evidence>
<dbReference type="GeneTree" id="ENSGT00940000160248"/>
<dbReference type="Pfam" id="PF13927">
    <property type="entry name" value="Ig_3"/>
    <property type="match status" value="1"/>
</dbReference>
<feature type="compositionally biased region" description="Basic and acidic residues" evidence="8">
    <location>
        <begin position="339"/>
        <end position="473"/>
    </location>
</feature>
<keyword evidence="3" id="KW-0732">Signal</keyword>
<evidence type="ECO:0000259" key="10">
    <source>
        <dbReference type="PROSITE" id="PS50835"/>
    </source>
</evidence>
<dbReference type="OMA" id="NDRRKDY"/>
<dbReference type="OrthoDB" id="8825892at2759"/>
<evidence type="ECO:0000256" key="5">
    <source>
        <dbReference type="ARBA" id="ARBA00023136"/>
    </source>
</evidence>
<evidence type="ECO:0000313" key="12">
    <source>
        <dbReference type="Proteomes" id="UP000264820"/>
    </source>
</evidence>
<dbReference type="Gene3D" id="2.60.40.10">
    <property type="entry name" value="Immunoglobulins"/>
    <property type="match status" value="2"/>
</dbReference>
<dbReference type="InterPro" id="IPR003598">
    <property type="entry name" value="Ig_sub2"/>
</dbReference>
<evidence type="ECO:0000256" key="4">
    <source>
        <dbReference type="ARBA" id="ARBA00022989"/>
    </source>
</evidence>
<comment type="subcellular location">
    <subcellularLocation>
        <location evidence="1">Membrane</location>
        <topology evidence="1">Single-pass type I membrane protein</topology>
    </subcellularLocation>
</comment>
<sequence>MKTGFGVVLAFHKATVQVNFLAMETRIFSITLLYLTVMCVGALQVSIPEDRYEYARGDNVTLPCSFQSTFTRPPLVVISWSVEGLEANADEKVIATYYSAGALTDIKEAYKKHVSMDVDLATGKGNLKISSITLADNKEFECRVQIPGDTEGTLFDTVRLVVLVAPSTPICKIQGKPQYGQNINLTCHSEEGSPPPKYEWTSLNARSVPHKKDPRTTDIGGILSLFNITKETSGYYTCTSSNKIRSASCNITLTVMPASMNIGSTAGIIAGVVALLIILVVIIYCVCCRKKKEEEEEYAMGVREEGPRDKVPDRNGAERSVDRYIDDDDESSVRAPLQEQDKGRRERDDNPRRDSDDRRNDYNDRRRYDDDRRSDYDDRRSDYDDRRSDYTDRRSDYSDARDKYNDRRERYDDDDDRRGNCTDPRDRYHDRYDDDNNGDRDRRYRDDHRYDEPYDARDRPPPVPSDKPRRRDD</sequence>
<reference evidence="11" key="2">
    <citation type="submission" date="2025-09" db="UniProtKB">
        <authorList>
            <consortium name="Ensembl"/>
        </authorList>
    </citation>
    <scope>IDENTIFICATION</scope>
</reference>
<evidence type="ECO:0000256" key="6">
    <source>
        <dbReference type="ARBA" id="ARBA00023157"/>
    </source>
</evidence>
<accession>A0A3Q2Z7U3</accession>
<dbReference type="InterPro" id="IPR042474">
    <property type="entry name" value="A33"/>
</dbReference>
<keyword evidence="4 9" id="KW-1133">Transmembrane helix</keyword>
<organism evidence="11 12">
    <name type="scientific">Hippocampus comes</name>
    <name type="common">Tiger tail seahorse</name>
    <dbReference type="NCBI Taxonomy" id="109280"/>
    <lineage>
        <taxon>Eukaryota</taxon>
        <taxon>Metazoa</taxon>
        <taxon>Chordata</taxon>
        <taxon>Craniata</taxon>
        <taxon>Vertebrata</taxon>
        <taxon>Euteleostomi</taxon>
        <taxon>Actinopterygii</taxon>
        <taxon>Neopterygii</taxon>
        <taxon>Teleostei</taxon>
        <taxon>Neoteleostei</taxon>
        <taxon>Acanthomorphata</taxon>
        <taxon>Syngnathiaria</taxon>
        <taxon>Syngnathiformes</taxon>
        <taxon>Syngnathoidei</taxon>
        <taxon>Syngnathidae</taxon>
        <taxon>Hippocampus</taxon>
    </lineage>
</organism>
<evidence type="ECO:0000256" key="3">
    <source>
        <dbReference type="ARBA" id="ARBA00022729"/>
    </source>
</evidence>